<dbReference type="AlphaFoldDB" id="G7CGI1"/>
<comment type="caution">
    <text evidence="1">The sequence shown here is derived from an EMBL/GenBank/DDBJ whole genome shotgun (WGS) entry which is preliminary data.</text>
</comment>
<name>G7CGI1_MYCT3</name>
<protein>
    <submittedName>
        <fullName evidence="1">Uncharacterized protein</fullName>
    </submittedName>
</protein>
<proteinExistence type="predicted"/>
<dbReference type="PATRIC" id="fig|1078020.3.peg.2677"/>
<dbReference type="eggNOG" id="ENOG503062F">
    <property type="taxonomic scope" value="Bacteria"/>
</dbReference>
<keyword evidence="2" id="KW-1185">Reference proteome</keyword>
<dbReference type="Proteomes" id="UP000004915">
    <property type="component" value="Unassembled WGS sequence"/>
</dbReference>
<reference evidence="1 2" key="1">
    <citation type="submission" date="2011-11" db="EMBL/GenBank/DDBJ databases">
        <authorList>
            <consortium name="Tuberculosis Structural Genomics Consortium"/>
            <person name="Ioerger T.R."/>
        </authorList>
    </citation>
    <scope>NUCLEOTIDE SEQUENCE [LARGE SCALE GENOMIC DNA]</scope>
    <source>
        <strain evidence="2">ATCC 19527 / DSM 44167 / CIP 105390 / JCM 6362 / NCTC 10409 / 316</strain>
    </source>
</reference>
<accession>G7CGI1</accession>
<organism evidence="1 2">
    <name type="scientific">Mycolicibacterium thermoresistibile (strain ATCC 19527 / DSM 44167 / CIP 105390 / JCM 6362 / NCTC 10409 / 316)</name>
    <name type="common">Mycobacterium thermoresistibile</name>
    <dbReference type="NCBI Taxonomy" id="1078020"/>
    <lineage>
        <taxon>Bacteria</taxon>
        <taxon>Bacillati</taxon>
        <taxon>Actinomycetota</taxon>
        <taxon>Actinomycetes</taxon>
        <taxon>Mycobacteriales</taxon>
        <taxon>Mycobacteriaceae</taxon>
        <taxon>Mycolicibacterium</taxon>
    </lineage>
</organism>
<evidence type="ECO:0000313" key="2">
    <source>
        <dbReference type="Proteomes" id="UP000004915"/>
    </source>
</evidence>
<gene>
    <name evidence="1" type="ORF">KEK_13618</name>
</gene>
<dbReference type="EMBL" id="AGVE01000046">
    <property type="protein sequence ID" value="EHI11941.1"/>
    <property type="molecule type" value="Genomic_DNA"/>
</dbReference>
<sequence length="129" mass="14107">MSGRTYDEAASVIERQNGRPVIAARYGSQLSEGDCIVTDAWDGSFVRDAQGFPSGTREVMLVLNCNARVAAAGRPGNSVTTEEGKSWKTVEHNARLINRNPEVCEESADTQAFCIRFCQRHSDLCSYSG</sequence>
<evidence type="ECO:0000313" key="1">
    <source>
        <dbReference type="EMBL" id="EHI11941.1"/>
    </source>
</evidence>